<dbReference type="InterPro" id="IPR000674">
    <property type="entry name" value="Ald_Oxase/Xan_DH_a/b"/>
</dbReference>
<dbReference type="Proteomes" id="UP000236327">
    <property type="component" value="Unassembled WGS sequence"/>
</dbReference>
<reference evidence="2 3" key="1">
    <citation type="submission" date="2016-05" db="EMBL/GenBank/DDBJ databases">
        <title>Complete genome sequence of Novosphingobium guangzhouense SA925(T).</title>
        <authorList>
            <person name="Sha S."/>
        </authorList>
    </citation>
    <scope>NUCLEOTIDE SEQUENCE [LARGE SCALE GENOMIC DNA]</scope>
    <source>
        <strain evidence="2 3">SA925</strain>
    </source>
</reference>
<comment type="caution">
    <text evidence="2">The sequence shown here is derived from an EMBL/GenBank/DDBJ whole genome shotgun (WGS) entry which is preliminary data.</text>
</comment>
<dbReference type="EMBL" id="LYMM01000031">
    <property type="protein sequence ID" value="PNU04788.1"/>
    <property type="molecule type" value="Genomic_DNA"/>
</dbReference>
<keyword evidence="3" id="KW-1185">Reference proteome</keyword>
<evidence type="ECO:0000259" key="1">
    <source>
        <dbReference type="SMART" id="SM01008"/>
    </source>
</evidence>
<dbReference type="InterPro" id="IPR052516">
    <property type="entry name" value="N-heterocyclic_Hydroxylase"/>
</dbReference>
<dbReference type="PIRSF" id="PIRSF036389">
    <property type="entry name" value="IOR_B"/>
    <property type="match status" value="1"/>
</dbReference>
<dbReference type="SMART" id="SM01008">
    <property type="entry name" value="Ald_Xan_dh_C"/>
    <property type="match status" value="1"/>
</dbReference>
<organism evidence="2 3">
    <name type="scientific">Novosphingobium guangzhouense</name>
    <dbReference type="NCBI Taxonomy" id="1850347"/>
    <lineage>
        <taxon>Bacteria</taxon>
        <taxon>Pseudomonadati</taxon>
        <taxon>Pseudomonadota</taxon>
        <taxon>Alphaproteobacteria</taxon>
        <taxon>Sphingomonadales</taxon>
        <taxon>Sphingomonadaceae</taxon>
        <taxon>Novosphingobium</taxon>
    </lineage>
</organism>
<evidence type="ECO:0000313" key="3">
    <source>
        <dbReference type="Proteomes" id="UP000236327"/>
    </source>
</evidence>
<accession>A0A2K2G1C0</accession>
<dbReference type="InterPro" id="IPR006311">
    <property type="entry name" value="TAT_signal"/>
</dbReference>
<dbReference type="GO" id="GO:0016491">
    <property type="term" value="F:oxidoreductase activity"/>
    <property type="evidence" value="ECO:0007669"/>
    <property type="project" value="InterPro"/>
</dbReference>
<evidence type="ECO:0000313" key="2">
    <source>
        <dbReference type="EMBL" id="PNU04788.1"/>
    </source>
</evidence>
<dbReference type="Pfam" id="PF02738">
    <property type="entry name" value="MoCoBD_1"/>
    <property type="match status" value="1"/>
</dbReference>
<dbReference type="InterPro" id="IPR012368">
    <property type="entry name" value="OxRdtase_Mopterin-bd_su_IorB"/>
</dbReference>
<dbReference type="PROSITE" id="PS51318">
    <property type="entry name" value="TAT"/>
    <property type="match status" value="1"/>
</dbReference>
<sequence>MLGPTPGVTLNRRGFLVLASSGLLLGVAGTGAGRGLSSPAAPDGLVQRFLSIDWEGTVTVFAKHLDMGQGIWSGLASIVAEELDADWSRVRVVGAPARVADYAHNAFREQTTGGSTSTANSWDELRRAGATARAMLVRAAAQAWQVPEALVRTRNGRLIAPGHAAGYGDFAAAAGRLPVPVDVPLKSRADWRLLGIGAEALPRTDTGAKTRGATVYGIDGTWPDMRHAVIARCPRIGGRLRGYDGTAARAMPGVDMVVEVPSGVAVIARTTWHAIRAREALRIDWDMRSAETRSDSAIAADFARAMEEGAPAYADTRGDPDTAFARAHRVVEARFRFPYLAHAPMEPPCISGRMVGGVCEVRAGFQSQTRNQQAIADILGLPLDRVLLDTVPAGGSFGRRASFDSDWVAEFAHVLKASRWRWPIKLTRTREDDVTGGYYRPLMIHAMRAGLDRKGRLIAFDQRMAGQSVTPNAPDVPNWRDWTVLEGVFHELYACPASRLRWWKTPARVPVLTYRSISNNHTGIAKEIFVDRLARAAGADPVAYRLALLEHEPRQAAVLRLAAEKAGWSDPPPPGVTRAVAVHRSEGSFIAQVAQLSGTAQDFRIERMVTAIDCGLALNPDTVRAQVEGGTGFGLSAGLYGRVTLDGGAAQDANFDTYRVLRMNEMPRVMETHFIDGADRPSGVGEPGSVPGTAAVVNALERMGLPPVESFPVFAPMPDQA</sequence>
<feature type="domain" description="Aldehyde oxidase/xanthine dehydrogenase a/b hammerhead" evidence="1">
    <location>
        <begin position="211"/>
        <end position="289"/>
    </location>
</feature>
<name>A0A2K2G1C0_9SPHN</name>
<dbReference type="SUPFAM" id="SSF56003">
    <property type="entry name" value="Molybdenum cofactor-binding domain"/>
    <property type="match status" value="2"/>
</dbReference>
<protein>
    <recommendedName>
        <fullName evidence="1">Aldehyde oxidase/xanthine dehydrogenase a/b hammerhead domain-containing protein</fullName>
    </recommendedName>
</protein>
<dbReference type="PANTHER" id="PTHR47495:SF2">
    <property type="entry name" value="ALDEHYDE DEHYDROGENASE"/>
    <property type="match status" value="1"/>
</dbReference>
<dbReference type="Pfam" id="PF20256">
    <property type="entry name" value="MoCoBD_2"/>
    <property type="match status" value="2"/>
</dbReference>
<dbReference type="Gene3D" id="3.90.1170.50">
    <property type="entry name" value="Aldehyde oxidase/xanthine dehydrogenase, a/b hammerhead"/>
    <property type="match status" value="1"/>
</dbReference>
<gene>
    <name evidence="2" type="ORF">A8V01_18525</name>
</gene>
<dbReference type="Gene3D" id="3.30.365.10">
    <property type="entry name" value="Aldehyde oxidase/xanthine dehydrogenase, molybdopterin binding domain"/>
    <property type="match status" value="4"/>
</dbReference>
<proteinExistence type="predicted"/>
<dbReference type="AlphaFoldDB" id="A0A2K2G1C0"/>
<dbReference type="InterPro" id="IPR037165">
    <property type="entry name" value="AldOxase/xan_DH_Mopterin-bd_sf"/>
</dbReference>
<dbReference type="PANTHER" id="PTHR47495">
    <property type="entry name" value="ALDEHYDE DEHYDROGENASE"/>
    <property type="match status" value="1"/>
</dbReference>
<dbReference type="InterPro" id="IPR046867">
    <property type="entry name" value="AldOxase/xan_DH_MoCoBD2"/>
</dbReference>
<dbReference type="InterPro" id="IPR008274">
    <property type="entry name" value="AldOxase/xan_DH_MoCoBD1"/>
</dbReference>